<dbReference type="EC" id="3.1.4.-" evidence="7"/>
<keyword evidence="2" id="KW-0436">Ligase</keyword>
<feature type="region of interest" description="Disordered" evidence="8">
    <location>
        <begin position="1684"/>
        <end position="1709"/>
    </location>
</feature>
<dbReference type="Gene3D" id="3.30.470.30">
    <property type="entry name" value="DNA ligase/mRNA capping enzyme"/>
    <property type="match status" value="1"/>
</dbReference>
<proteinExistence type="inferred from homology"/>
<dbReference type="EMBL" id="PUHQ01000058">
    <property type="protein sequence ID" value="KAG0659036.1"/>
    <property type="molecule type" value="Genomic_DNA"/>
</dbReference>
<keyword evidence="4" id="KW-0547">Nucleotide-binding</keyword>
<dbReference type="SUPFAM" id="SSF109604">
    <property type="entry name" value="HD-domain/PDEase-like"/>
    <property type="match status" value="1"/>
</dbReference>
<dbReference type="Pfam" id="PF00233">
    <property type="entry name" value="PDEase_I"/>
    <property type="match status" value="1"/>
</dbReference>
<evidence type="ECO:0000256" key="6">
    <source>
        <dbReference type="ARBA" id="ARBA00022840"/>
    </source>
</evidence>
<gene>
    <name evidence="11" type="primary">PDE2</name>
    <name evidence="11" type="ORF">C6P46_005332</name>
</gene>
<feature type="compositionally biased region" description="Polar residues" evidence="8">
    <location>
        <begin position="160"/>
        <end position="180"/>
    </location>
</feature>
<feature type="region of interest" description="Disordered" evidence="8">
    <location>
        <begin position="1917"/>
        <end position="1939"/>
    </location>
</feature>
<feature type="compositionally biased region" description="Polar residues" evidence="8">
    <location>
        <begin position="93"/>
        <end position="114"/>
    </location>
</feature>
<feature type="compositionally biased region" description="Polar residues" evidence="8">
    <location>
        <begin position="1779"/>
        <end position="1796"/>
    </location>
</feature>
<dbReference type="InterPro" id="IPR012340">
    <property type="entry name" value="NA-bd_OB-fold"/>
</dbReference>
<evidence type="ECO:0000313" key="11">
    <source>
        <dbReference type="EMBL" id="KAG0659036.1"/>
    </source>
</evidence>
<dbReference type="InterPro" id="IPR023174">
    <property type="entry name" value="PDEase_CS"/>
</dbReference>
<comment type="similarity">
    <text evidence="1">Belongs to the ATP-dependent DNA ligase family.</text>
</comment>
<comment type="caution">
    <text evidence="11">The sequence shown here is derived from an EMBL/GenBank/DDBJ whole genome shotgun (WGS) entry which is preliminary data.</text>
</comment>
<keyword evidence="12" id="KW-1185">Reference proteome</keyword>
<dbReference type="PROSITE" id="PS00333">
    <property type="entry name" value="DNA_LIGASE_A2"/>
    <property type="match status" value="1"/>
</dbReference>
<dbReference type="SUPFAM" id="SSF56091">
    <property type="entry name" value="DNA ligase/mRNA capping enzyme, catalytic domain"/>
    <property type="match status" value="1"/>
</dbReference>
<feature type="region of interest" description="Disordered" evidence="8">
    <location>
        <begin position="1"/>
        <end position="78"/>
    </location>
</feature>
<feature type="region of interest" description="Disordered" evidence="8">
    <location>
        <begin position="301"/>
        <end position="329"/>
    </location>
</feature>
<dbReference type="PROSITE" id="PS00126">
    <property type="entry name" value="PDEASE_I_1"/>
    <property type="match status" value="1"/>
</dbReference>
<comment type="similarity">
    <text evidence="7">Belongs to the cyclic nucleotide phosphodiesterase family.</text>
</comment>
<dbReference type="Gene3D" id="1.10.3260.10">
    <property type="entry name" value="DNA ligase, ATP-dependent, N-terminal domain"/>
    <property type="match status" value="1"/>
</dbReference>
<keyword evidence="5 7" id="KW-0378">Hydrolase</keyword>
<dbReference type="Gene3D" id="1.10.1300.10">
    <property type="entry name" value="3'5'-cyclic nucleotide phosphodiesterase, catalytic domain"/>
    <property type="match status" value="1"/>
</dbReference>
<dbReference type="Pfam" id="PF04675">
    <property type="entry name" value="DNA_ligase_A_N"/>
    <property type="match status" value="1"/>
</dbReference>
<evidence type="ECO:0000256" key="1">
    <source>
        <dbReference type="ARBA" id="ARBA00007572"/>
    </source>
</evidence>
<dbReference type="Gene3D" id="3.30.1490.70">
    <property type="match status" value="1"/>
</dbReference>
<dbReference type="PROSITE" id="PS50160">
    <property type="entry name" value="DNA_LIGASE_A3"/>
    <property type="match status" value="1"/>
</dbReference>
<reference evidence="11 12" key="1">
    <citation type="submission" date="2020-11" db="EMBL/GenBank/DDBJ databases">
        <title>Kefir isolates.</title>
        <authorList>
            <person name="Marcisauskas S."/>
            <person name="Kim Y."/>
            <person name="Blasche S."/>
        </authorList>
    </citation>
    <scope>NUCLEOTIDE SEQUENCE [LARGE SCALE GENOMIC DNA]</scope>
    <source>
        <strain evidence="11 12">KR</strain>
    </source>
</reference>
<dbReference type="GO" id="GO:0007165">
    <property type="term" value="P:signal transduction"/>
    <property type="evidence" value="ECO:0007669"/>
    <property type="project" value="InterPro"/>
</dbReference>
<organism evidence="11 12">
    <name type="scientific">Rhodotorula mucilaginosa</name>
    <name type="common">Yeast</name>
    <name type="synonym">Rhodotorula rubra</name>
    <dbReference type="NCBI Taxonomy" id="5537"/>
    <lineage>
        <taxon>Eukaryota</taxon>
        <taxon>Fungi</taxon>
        <taxon>Dikarya</taxon>
        <taxon>Basidiomycota</taxon>
        <taxon>Pucciniomycotina</taxon>
        <taxon>Microbotryomycetes</taxon>
        <taxon>Sporidiobolales</taxon>
        <taxon>Sporidiobolaceae</taxon>
        <taxon>Rhodotorula</taxon>
    </lineage>
</organism>
<dbReference type="InterPro" id="IPR016059">
    <property type="entry name" value="DNA_ligase_ATP-dep_CS"/>
</dbReference>
<dbReference type="InterPro" id="IPR036599">
    <property type="entry name" value="DNA_ligase_N_sf"/>
</dbReference>
<feature type="region of interest" description="Disordered" evidence="8">
    <location>
        <begin position="726"/>
        <end position="804"/>
    </location>
</feature>
<feature type="compositionally biased region" description="Low complexity" evidence="8">
    <location>
        <begin position="776"/>
        <end position="785"/>
    </location>
</feature>
<dbReference type="GO" id="GO:0003910">
    <property type="term" value="F:DNA ligase (ATP) activity"/>
    <property type="evidence" value="ECO:0007669"/>
    <property type="project" value="InterPro"/>
</dbReference>
<feature type="region of interest" description="Disordered" evidence="8">
    <location>
        <begin position="92"/>
        <end position="180"/>
    </location>
</feature>
<dbReference type="GO" id="GO:0004114">
    <property type="term" value="F:3',5'-cyclic-nucleotide phosphodiesterase activity"/>
    <property type="evidence" value="ECO:0007669"/>
    <property type="project" value="InterPro"/>
</dbReference>
<feature type="domain" description="ATP-dependent DNA ligase family profile" evidence="9">
    <location>
        <begin position="1344"/>
        <end position="1459"/>
    </location>
</feature>
<feature type="compositionally biased region" description="Low complexity" evidence="8">
    <location>
        <begin position="10"/>
        <end position="35"/>
    </location>
</feature>
<feature type="region of interest" description="Disordered" evidence="8">
    <location>
        <begin position="1722"/>
        <end position="1816"/>
    </location>
</feature>
<feature type="compositionally biased region" description="Polar residues" evidence="8">
    <location>
        <begin position="726"/>
        <end position="738"/>
    </location>
</feature>
<evidence type="ECO:0000256" key="2">
    <source>
        <dbReference type="ARBA" id="ARBA00022598"/>
    </source>
</evidence>
<dbReference type="InterPro" id="IPR012310">
    <property type="entry name" value="DNA_ligase_ATP-dep_cent"/>
</dbReference>
<name>A0A9P6VXZ3_RHOMI</name>
<evidence type="ECO:0000259" key="9">
    <source>
        <dbReference type="PROSITE" id="PS50160"/>
    </source>
</evidence>
<feature type="compositionally biased region" description="Low complexity" evidence="8">
    <location>
        <begin position="739"/>
        <end position="754"/>
    </location>
</feature>
<keyword evidence="6" id="KW-0067">ATP-binding</keyword>
<dbReference type="SMART" id="SM00471">
    <property type="entry name" value="HDc"/>
    <property type="match status" value="1"/>
</dbReference>
<dbReference type="InterPro" id="IPR002073">
    <property type="entry name" value="PDEase_catalytic_dom"/>
</dbReference>
<feature type="domain" description="PDEase" evidence="10">
    <location>
        <begin position="328"/>
        <end position="696"/>
    </location>
</feature>
<dbReference type="InterPro" id="IPR036971">
    <property type="entry name" value="PDEase_catalytic_dom_sf"/>
</dbReference>
<evidence type="ECO:0000256" key="5">
    <source>
        <dbReference type="ARBA" id="ARBA00022801"/>
    </source>
</evidence>
<evidence type="ECO:0000313" key="12">
    <source>
        <dbReference type="Proteomes" id="UP000777482"/>
    </source>
</evidence>
<dbReference type="GO" id="GO:0006310">
    <property type="term" value="P:DNA recombination"/>
    <property type="evidence" value="ECO:0007669"/>
    <property type="project" value="InterPro"/>
</dbReference>
<comment type="cofactor">
    <cofactor evidence="7">
        <name>a divalent metal cation</name>
        <dbReference type="ChEBI" id="CHEBI:60240"/>
    </cofactor>
    <text evidence="7">Binds 2 divalent metal cations per subunit. Site 1 may preferentially bind zinc ions, while site 2 has a preference for magnesium and/or manganese ions.</text>
</comment>
<dbReference type="Pfam" id="PF01068">
    <property type="entry name" value="DNA_ligase_A_M"/>
    <property type="match status" value="1"/>
</dbReference>
<evidence type="ECO:0000256" key="8">
    <source>
        <dbReference type="SAM" id="MobiDB-lite"/>
    </source>
</evidence>
<feature type="compositionally biased region" description="Low complexity" evidence="8">
    <location>
        <begin position="131"/>
        <end position="158"/>
    </location>
</feature>
<feature type="compositionally biased region" description="Polar residues" evidence="8">
    <location>
        <begin position="307"/>
        <end position="329"/>
    </location>
</feature>
<keyword evidence="3 7" id="KW-0479">Metal-binding</keyword>
<feature type="region of interest" description="Disordered" evidence="8">
    <location>
        <begin position="1301"/>
        <end position="1330"/>
    </location>
</feature>
<dbReference type="CDD" id="cd00077">
    <property type="entry name" value="HDc"/>
    <property type="match status" value="1"/>
</dbReference>
<dbReference type="Gene3D" id="2.40.50.140">
    <property type="entry name" value="Nucleic acid-binding proteins"/>
    <property type="match status" value="1"/>
</dbReference>
<accession>A0A9P6VXZ3</accession>
<dbReference type="GO" id="GO:0046872">
    <property type="term" value="F:metal ion binding"/>
    <property type="evidence" value="ECO:0007669"/>
    <property type="project" value="UniProtKB-KW"/>
</dbReference>
<evidence type="ECO:0000256" key="3">
    <source>
        <dbReference type="ARBA" id="ARBA00022723"/>
    </source>
</evidence>
<dbReference type="Proteomes" id="UP000777482">
    <property type="component" value="Unassembled WGS sequence"/>
</dbReference>
<feature type="compositionally biased region" description="Low complexity" evidence="8">
    <location>
        <begin position="792"/>
        <end position="804"/>
    </location>
</feature>
<dbReference type="OrthoDB" id="546632at2759"/>
<dbReference type="GO" id="GO:0006281">
    <property type="term" value="P:DNA repair"/>
    <property type="evidence" value="ECO:0007669"/>
    <property type="project" value="InterPro"/>
</dbReference>
<evidence type="ECO:0000256" key="7">
    <source>
        <dbReference type="RuleBase" id="RU363067"/>
    </source>
</evidence>
<dbReference type="PANTHER" id="PTHR11347">
    <property type="entry name" value="CYCLIC NUCLEOTIDE PHOSPHODIESTERASE"/>
    <property type="match status" value="1"/>
</dbReference>
<evidence type="ECO:0000256" key="4">
    <source>
        <dbReference type="ARBA" id="ARBA00022741"/>
    </source>
</evidence>
<dbReference type="PROSITE" id="PS51845">
    <property type="entry name" value="PDEASE_I_2"/>
    <property type="match status" value="1"/>
</dbReference>
<evidence type="ECO:0000259" key="10">
    <source>
        <dbReference type="PROSITE" id="PS51845"/>
    </source>
</evidence>
<dbReference type="InterPro" id="IPR012308">
    <property type="entry name" value="DNA_ligase_ATP-dep_N"/>
</dbReference>
<dbReference type="InterPro" id="IPR003607">
    <property type="entry name" value="HD/PDEase_dom"/>
</dbReference>
<protein>
    <recommendedName>
        <fullName evidence="7">Phosphodiesterase</fullName>
        <ecNumber evidence="7">3.1.4.-</ecNumber>
    </recommendedName>
</protein>
<sequence length="2006" mass="216350">MNSFTQPFGASETSSSINPTSSSAATSALHSKAASYAAVSPTSTDRLHESSSIRTGSLAAAMASSDRSGPGGGAAAGGAAATPLGGITFVSPFASTSRRGSIGPTTITVTSGRRPSTPGSPNHRGGGGGKRSSIGRSSSHGRSISSSDSPLLPPSRRASMQDTPSPLCSPSGTGSPASPFFTNLSAEGGLLKPTPDFYRRRSVDVGVLGVGNHHRMYGATAMSKRLRHAIGPDAGDKETGVVGAGVKGGRDRLLGRYLASLLAHSLALCAAHKAEDGSNSAALASGSEPLVHPHHLESIPASPIASPVTSRNASISTTETNLNPLPTSAAPTSPFLSSDERIKLVGSLQSWSFDALSFSSDEILVCMGLIFESLASMEGVEFDLDRLRALLLSLRSAYHERNGYHNFKHAADVTQACYSFLLRMGLVPPLYLLCEEDHPVAAGVPRRKWRRNRAVEQSSIGQLLRPSDVFALMIACIGHDVGHPGLTNAYMVNARAPVAQVYDDKSILENFHTVTLIHMLRKFHFDEFLGGDFGCLGDAATPFRRVLESSILATDMSRHFAFVTDLAEMKKRMDAGLSRNAEELEADRLLLCAGLIKCADISNPTRPHRISRSWAAALQAEWAVQASIEAGFGLPVTVITQDPNDAKAQAKGQVGFIDLFCKPLFAAMAGVVEEFGDFVDKLEAGRQAWEAFACRTDEAFSQPLALDFALPLKPKFRRGITAESISLASGKSPSSTEGPATSTPSTPDSAATAPPTIPSSPVRASAVPIDIRRARPGPLRAPGPRSVHGRQASNTSSTSASPLSPSFFDSASSATTNFSAFSASQHSGSLTADSVTLMRYGNGDPLGGGGLLSTSAERAQRSICGGACMLGTAMCEVCSAAQRRGSLGNAFDDAIRQLDDPDEDEEEEELHLLDAAEEANLWPPHPFQPTKLAVSGISLLPSAKARPAARSAKTRARSEKDSTTPNALKLFIQTGREALARVDSMDGFVVLFFRLFFPEEGARRRYDLREQKLAQILSKLLGLRDGHFIDACVATSQTGTVTHSGCLGEQVRLYMEGKIRGFRGSGSREQEEITLGRVDQLLDELAALSQWSAKEGGYVHRTQDAILSDLLRGLAPSEVSVIVQIIIRDLSPLLYPPPTPNATASLVNYNSAAYTIVTVEDALRYWAPDARSLYCAVADLDRVAWLVDVHLPARRSYSAGGQARQDLLEIRAIKAALGIPLDLTDGPTDEPLWPYFASGASNRNPPRKAILEGEMVPWDEETQSVAEFWRLGYAKLDSPVEVGEEGFPSARRNVAAVAAESFETGQTGATPSPMRSKASEREEGAGGAFGGQRKPGLHLMIVWFDCLLVDDRSLLNETYEERRKALCHLVCEIPGYSMVAEQHVIDFSNRCGALPALRERFAQIIVNRSEGLMLKPFTSLYNDWRRGAKWIKLKKDFIPGAGDTLDFHLVGASYTAKRARELLVPPSVLTTFFVGVAAPEHGAKRSARDNKKHFHILFSVSYGLSREELAVFNSSIRQAPYDRFEYPQMQCSESPFTYVGMSGPQDEYPVYDGACTSFTFSLAKHLRGNAVRPQLIFRQARVAELNGAGFQKSFDSPYYELRWPRFTKSDRSDGSGEPVSLAELQRVAERAVGVSQPAVVRLVEHLFDLGMEGARYRDRRDSSDEDRAAREREMWVRRLEEADRVRRPGVESTARRSKRSDGVAVDSGTATTSLLRATFMISSAAPPPSRRRQSTPPALPPPPIEKGQIEAQEDARDAAAVVQVKTPARRPPASPMKRSYSSPAQRSDAPSPSQRGSDGLLVSESDVSGGLDRIPPCECDVAVDRAKRRRVTGPEGHVGPRLGHRATLPAILPSFPRPFPGDAALTRSSSDPTTFAVWTLVPPPPNGRPHRTPCHASLDRSNYVETPWEVLRAAGHAVKTDSDAASESPPPPPTTTSSSRRLGYIFVAEECEREFLTHLRKKGLEREESGSGRTVLKPVLVLTMTAFHRGFSFASARVQHLILASV</sequence>
<dbReference type="GO" id="GO:0003677">
    <property type="term" value="F:DNA binding"/>
    <property type="evidence" value="ECO:0007669"/>
    <property type="project" value="InterPro"/>
</dbReference>
<dbReference type="GO" id="GO:0005524">
    <property type="term" value="F:ATP binding"/>
    <property type="evidence" value="ECO:0007669"/>
    <property type="project" value="UniProtKB-KW"/>
</dbReference>